<organism evidence="4 5">
    <name type="scientific">Streptomyces solicavernae</name>
    <dbReference type="NCBI Taxonomy" id="3043614"/>
    <lineage>
        <taxon>Bacteria</taxon>
        <taxon>Bacillati</taxon>
        <taxon>Actinomycetota</taxon>
        <taxon>Actinomycetes</taxon>
        <taxon>Kitasatosporales</taxon>
        <taxon>Streptomycetaceae</taxon>
        <taxon>Streptomyces</taxon>
    </lineage>
</organism>
<keyword evidence="5" id="KW-1185">Reference proteome</keyword>
<dbReference type="PROSITE" id="PS51257">
    <property type="entry name" value="PROKAR_LIPOPROTEIN"/>
    <property type="match status" value="1"/>
</dbReference>
<dbReference type="RefSeq" id="WP_282515944.1">
    <property type="nucleotide sequence ID" value="NZ_JASCIR010000028.1"/>
</dbReference>
<dbReference type="EMBL" id="JASCIR010000028">
    <property type="protein sequence ID" value="MDI3389483.1"/>
    <property type="molecule type" value="Genomic_DNA"/>
</dbReference>
<feature type="compositionally biased region" description="Low complexity" evidence="1">
    <location>
        <begin position="35"/>
        <end position="49"/>
    </location>
</feature>
<feature type="compositionally biased region" description="Low complexity" evidence="1">
    <location>
        <begin position="287"/>
        <end position="301"/>
    </location>
</feature>
<gene>
    <name evidence="4" type="ORF">QIS99_25285</name>
</gene>
<dbReference type="InterPro" id="IPR050248">
    <property type="entry name" value="Polysacc_deacetylase_ArnD"/>
</dbReference>
<dbReference type="PROSITE" id="PS51677">
    <property type="entry name" value="NODB"/>
    <property type="match status" value="1"/>
</dbReference>
<sequence length="301" mass="32075">MTVPVRRLAALGVLAAVTAGCGTGQDSAPDPDRPSAPASPRASADARPPTLAPGPEGLAPVFKSGKRDGGKTVALTFDADMTADQGPRAAKGERFDNPELIATLRRLKVPSTVFMTGRWAEEYPDQARAIDADPLFEVANHSYSHYAFTSHCYGLPTIAPEKMRADVERAFRAFEKVGVENAMPYFRFPGGCYDRSALRNVAQAGVTAVQWDVVSGDAFATDADAVAEEVLRGVRPGSVVVLHCTRSAAPTTERVVRKVVPELRERGYRFVRVSELIRAQGAEEAPGRPSGGSAAAPSRTP</sequence>
<evidence type="ECO:0000256" key="2">
    <source>
        <dbReference type="SAM" id="SignalP"/>
    </source>
</evidence>
<evidence type="ECO:0000313" key="4">
    <source>
        <dbReference type="EMBL" id="MDI3389483.1"/>
    </source>
</evidence>
<comment type="caution">
    <text evidence="4">The sequence shown here is derived from an EMBL/GenBank/DDBJ whole genome shotgun (WGS) entry which is preliminary data.</text>
</comment>
<feature type="domain" description="NodB homology" evidence="3">
    <location>
        <begin position="71"/>
        <end position="271"/>
    </location>
</feature>
<dbReference type="Gene3D" id="3.20.20.370">
    <property type="entry name" value="Glycoside hydrolase/deacetylase"/>
    <property type="match status" value="1"/>
</dbReference>
<dbReference type="InterPro" id="IPR002509">
    <property type="entry name" value="NODB_dom"/>
</dbReference>
<feature type="signal peptide" evidence="2">
    <location>
        <begin position="1"/>
        <end position="15"/>
    </location>
</feature>
<evidence type="ECO:0000259" key="3">
    <source>
        <dbReference type="PROSITE" id="PS51677"/>
    </source>
</evidence>
<dbReference type="InterPro" id="IPR011330">
    <property type="entry name" value="Glyco_hydro/deAcase_b/a-brl"/>
</dbReference>
<evidence type="ECO:0000313" key="5">
    <source>
        <dbReference type="Proteomes" id="UP001224661"/>
    </source>
</evidence>
<feature type="region of interest" description="Disordered" evidence="1">
    <location>
        <begin position="281"/>
        <end position="301"/>
    </location>
</feature>
<dbReference type="Proteomes" id="UP001224661">
    <property type="component" value="Unassembled WGS sequence"/>
</dbReference>
<dbReference type="Pfam" id="PF01522">
    <property type="entry name" value="Polysacc_deac_1"/>
    <property type="match status" value="1"/>
</dbReference>
<dbReference type="PANTHER" id="PTHR10587">
    <property type="entry name" value="GLYCOSYL TRANSFERASE-RELATED"/>
    <property type="match status" value="1"/>
</dbReference>
<proteinExistence type="predicted"/>
<accession>A0ABT6S0H9</accession>
<evidence type="ECO:0000256" key="1">
    <source>
        <dbReference type="SAM" id="MobiDB-lite"/>
    </source>
</evidence>
<keyword evidence="2" id="KW-0732">Signal</keyword>
<reference evidence="4 5" key="1">
    <citation type="submission" date="2023-05" db="EMBL/GenBank/DDBJ databases">
        <title>Draft genome sequence of Streptomyces sp. B-S-A8 isolated from a cave soil in Thailand.</title>
        <authorList>
            <person name="Chamroensaksri N."/>
            <person name="Muangham S."/>
        </authorList>
    </citation>
    <scope>NUCLEOTIDE SEQUENCE [LARGE SCALE GENOMIC DNA]</scope>
    <source>
        <strain evidence="4 5">B-S-A8</strain>
    </source>
</reference>
<dbReference type="SUPFAM" id="SSF88713">
    <property type="entry name" value="Glycoside hydrolase/deacetylase"/>
    <property type="match status" value="1"/>
</dbReference>
<name>A0ABT6S0H9_9ACTN</name>
<feature type="chain" id="PRO_5047138045" evidence="2">
    <location>
        <begin position="16"/>
        <end position="301"/>
    </location>
</feature>
<dbReference type="PANTHER" id="PTHR10587:SF134">
    <property type="entry name" value="SECRETED PROTEIN"/>
    <property type="match status" value="1"/>
</dbReference>
<protein>
    <submittedName>
        <fullName evidence="4">Polysaccharide deacetylase family protein</fullName>
    </submittedName>
</protein>
<feature type="region of interest" description="Disordered" evidence="1">
    <location>
        <begin position="22"/>
        <end position="66"/>
    </location>
</feature>